<dbReference type="Gene3D" id="3.30.40.10">
    <property type="entry name" value="Zinc/RING finger domain, C3HC4 (zinc finger)"/>
    <property type="match status" value="1"/>
</dbReference>
<dbReference type="PANTHER" id="PTHR33304:SF18">
    <property type="entry name" value="CHROMATIN REGULATOR PHD FAMILY-RELATED"/>
    <property type="match status" value="1"/>
</dbReference>
<dbReference type="GO" id="GO:0034244">
    <property type="term" value="P:negative regulation of transcription elongation by RNA polymerase II"/>
    <property type="evidence" value="ECO:0007669"/>
    <property type="project" value="InterPro"/>
</dbReference>
<dbReference type="InterPro" id="IPR011011">
    <property type="entry name" value="Znf_FYVE_PHD"/>
</dbReference>
<reference evidence="8" key="1">
    <citation type="submission" date="2023-04" db="EMBL/GenBank/DDBJ databases">
        <authorList>
            <person name="Vijverberg K."/>
            <person name="Xiong W."/>
            <person name="Schranz E."/>
        </authorList>
    </citation>
    <scope>NUCLEOTIDE SEQUENCE</scope>
</reference>
<keyword evidence="4" id="KW-0805">Transcription regulation</keyword>
<accession>A0AA35YP59</accession>
<dbReference type="Proteomes" id="UP001177003">
    <property type="component" value="Chromosome 3"/>
</dbReference>
<feature type="region of interest" description="Disordered" evidence="6">
    <location>
        <begin position="59"/>
        <end position="82"/>
    </location>
</feature>
<evidence type="ECO:0000256" key="6">
    <source>
        <dbReference type="SAM" id="MobiDB-lite"/>
    </source>
</evidence>
<evidence type="ECO:0000256" key="4">
    <source>
        <dbReference type="ARBA" id="ARBA00023015"/>
    </source>
</evidence>
<dbReference type="EMBL" id="OX465079">
    <property type="protein sequence ID" value="CAI9277372.1"/>
    <property type="molecule type" value="Genomic_DNA"/>
</dbReference>
<gene>
    <name evidence="8" type="ORF">LSALG_LOCUS17304</name>
</gene>
<evidence type="ECO:0000256" key="1">
    <source>
        <dbReference type="ARBA" id="ARBA00022723"/>
    </source>
</evidence>
<evidence type="ECO:0000313" key="8">
    <source>
        <dbReference type="EMBL" id="CAI9277372.1"/>
    </source>
</evidence>
<dbReference type="InterPro" id="IPR013083">
    <property type="entry name" value="Znf_RING/FYVE/PHD"/>
</dbReference>
<evidence type="ECO:0000313" key="9">
    <source>
        <dbReference type="Proteomes" id="UP001177003"/>
    </source>
</evidence>
<feature type="region of interest" description="Disordered" evidence="6">
    <location>
        <begin position="355"/>
        <end position="375"/>
    </location>
</feature>
<dbReference type="InterPro" id="IPR056280">
    <property type="entry name" value="AIPP2-like_SPOC"/>
</dbReference>
<name>A0AA35YP59_LACSI</name>
<keyword evidence="2" id="KW-0863">Zinc-finger</keyword>
<dbReference type="GO" id="GO:0140566">
    <property type="term" value="F:histone reader activity"/>
    <property type="evidence" value="ECO:0007669"/>
    <property type="project" value="InterPro"/>
</dbReference>
<dbReference type="PANTHER" id="PTHR33304">
    <property type="match status" value="1"/>
</dbReference>
<protein>
    <recommendedName>
        <fullName evidence="7">AIPP2-like SPOC-like domain-containing protein</fullName>
    </recommendedName>
</protein>
<sequence>MEPIKVLVCQTCGDEGFTNAFVYCVKCLEFVIHRYCLKEIPKSYTERVIWYCESCQPTVENEVTSPSPNKSSEPQKKETKKNINPIWNENMSSYSNSSCSSSYLIEFDEWEARIAKQNQRIDEIIDDVIMNYPHMILEDHPPTERTKYRAIDSLIEETKGAILNHNIPKKKRTNRKRISAVKRKEHNNDSQWQNYEYNFQDNYYRHARPIIDPIWRGSFKVLGTDYDDLFEGFVGHLSEKACGKVCEEANMMPSLLILEMHPKTFLWPKSFQDCEPSDDHIGLYFFPGDPINEKAFDGLVLEMMDDELAMRVASTNADLLIFTSSVLPKSFRRFRGKYYLWGVFRAKKDEPTLICSSPSTSDSSQDYYFPDSSQD</sequence>
<keyword evidence="9" id="KW-1185">Reference proteome</keyword>
<feature type="compositionally biased region" description="Polar residues" evidence="6">
    <location>
        <begin position="59"/>
        <end position="72"/>
    </location>
</feature>
<dbReference type="CDD" id="cd15489">
    <property type="entry name" value="PHD_SF"/>
    <property type="match status" value="1"/>
</dbReference>
<evidence type="ECO:0000256" key="2">
    <source>
        <dbReference type="ARBA" id="ARBA00022771"/>
    </source>
</evidence>
<evidence type="ECO:0000256" key="5">
    <source>
        <dbReference type="ARBA" id="ARBA00023163"/>
    </source>
</evidence>
<proteinExistence type="predicted"/>
<keyword evidence="1" id="KW-0479">Metal-binding</keyword>
<evidence type="ECO:0000256" key="3">
    <source>
        <dbReference type="ARBA" id="ARBA00022833"/>
    </source>
</evidence>
<dbReference type="GO" id="GO:0008270">
    <property type="term" value="F:zinc ion binding"/>
    <property type="evidence" value="ECO:0007669"/>
    <property type="project" value="UniProtKB-KW"/>
</dbReference>
<evidence type="ECO:0000259" key="7">
    <source>
        <dbReference type="Pfam" id="PF23121"/>
    </source>
</evidence>
<dbReference type="InterPro" id="IPR049914">
    <property type="entry name" value="PHD1-3/5-6"/>
</dbReference>
<keyword evidence="3" id="KW-0862">Zinc</keyword>
<organism evidence="8 9">
    <name type="scientific">Lactuca saligna</name>
    <name type="common">Willowleaf lettuce</name>
    <dbReference type="NCBI Taxonomy" id="75948"/>
    <lineage>
        <taxon>Eukaryota</taxon>
        <taxon>Viridiplantae</taxon>
        <taxon>Streptophyta</taxon>
        <taxon>Embryophyta</taxon>
        <taxon>Tracheophyta</taxon>
        <taxon>Spermatophyta</taxon>
        <taxon>Magnoliopsida</taxon>
        <taxon>eudicotyledons</taxon>
        <taxon>Gunneridae</taxon>
        <taxon>Pentapetalae</taxon>
        <taxon>asterids</taxon>
        <taxon>campanulids</taxon>
        <taxon>Asterales</taxon>
        <taxon>Asteraceae</taxon>
        <taxon>Cichorioideae</taxon>
        <taxon>Cichorieae</taxon>
        <taxon>Lactucinae</taxon>
        <taxon>Lactuca</taxon>
    </lineage>
</organism>
<dbReference type="Pfam" id="PF23121">
    <property type="entry name" value="SPOC_AIPP2"/>
    <property type="match status" value="1"/>
</dbReference>
<dbReference type="AlphaFoldDB" id="A0AA35YP59"/>
<dbReference type="SUPFAM" id="SSF57903">
    <property type="entry name" value="FYVE/PHD zinc finger"/>
    <property type="match status" value="1"/>
</dbReference>
<keyword evidence="5" id="KW-0804">Transcription</keyword>
<feature type="domain" description="AIPP2-like SPOC-like" evidence="7">
    <location>
        <begin position="215"/>
        <end position="344"/>
    </location>
</feature>